<keyword evidence="1" id="KW-0479">Metal-binding</keyword>
<feature type="domain" description="B box-type" evidence="8">
    <location>
        <begin position="156"/>
        <end position="197"/>
    </location>
</feature>
<dbReference type="GO" id="GO:0008270">
    <property type="term" value="F:zinc ion binding"/>
    <property type="evidence" value="ECO:0007669"/>
    <property type="project" value="UniProtKB-KW"/>
</dbReference>
<dbReference type="Proteomes" id="UP000085678">
    <property type="component" value="Unplaced"/>
</dbReference>
<evidence type="ECO:0000256" key="2">
    <source>
        <dbReference type="ARBA" id="ARBA00022737"/>
    </source>
</evidence>
<dbReference type="SUPFAM" id="SSF57845">
    <property type="entry name" value="B-box zinc-binding domain"/>
    <property type="match status" value="1"/>
</dbReference>
<feature type="domain" description="RING-type" evidence="7">
    <location>
        <begin position="19"/>
        <end position="62"/>
    </location>
</feature>
<dbReference type="InterPro" id="IPR011042">
    <property type="entry name" value="6-blade_b-propeller_TolB-like"/>
</dbReference>
<dbReference type="PROSITE" id="PS50089">
    <property type="entry name" value="ZF_RING_2"/>
    <property type="match status" value="1"/>
</dbReference>
<sequence>MAMASKGLYTVLSENFFTCHICLGEYKDPRVLPCYHTFCLKCIADHAAKNGVQNKFSCPVCRQEAPIPPGGLETLVKNFFLKKLADFTKSQRKLQGKLCDFCKHKEATLLCQGCPKANQMCATCRDSHALNGHHFVPLSQVDFSEHTREQLRHVLDKTQYCDKHAGEQLAFYCENDDTVICRECVVETHSKHDFKKVGDVVKVQRDLLQEKVKCLPTETLLRFVKAEKAIVRTEEKLTKNQEKILRLVDSQKIAMTKEIKENSKTIDRELNDYYQQVEKDVREQTNAYLTGVKQVLETYRTKVQSDYCEMQKVIDDNSSKITAEVKTLTSTQVKTLEAEKDNQEMNRISIQSIRDFVQQLTDTGSDIDVMTHSKKLQTKIQELQTSEPVFDTKTTDITFTPGKKMDLVLQFPKIPEPRPLSIKKGSITAKTYRGPFDACFGSLKQETVYYPELMEFQKVTWLETRERQISFYVERLLLDSQCTDDGCFLVACGIMFLQTVCVFSSTGELERVFSKKGGARCISTVSNDRFLVTCKDKSCRLYSTSGQVVQCFGQGDMTDPWGITVDRTEGKVYVCDSGAQCICVYDLKSFQLVNRIPIPMCSKYLQRCAYHRGIKAIIVSDNSAHCVYAVTPQGDVMFQYGTRGQSGSADGQLNNPLGVCIDKFGHIFIADNFNHRVVVLNPRGRFIRNISTRRELSRFLRFMLTAGSDDFKRPVSVSINNNGELAVGTYTGAVSTYKYIDCN</sequence>
<dbReference type="Gene3D" id="3.30.160.60">
    <property type="entry name" value="Classic Zinc Finger"/>
    <property type="match status" value="1"/>
</dbReference>
<proteinExistence type="predicted"/>
<dbReference type="KEGG" id="lak:106161073"/>
<name>A0A1S3I6A8_LINAN</name>
<dbReference type="Pfam" id="PF01436">
    <property type="entry name" value="NHL"/>
    <property type="match status" value="2"/>
</dbReference>
<dbReference type="InterPro" id="IPR001841">
    <property type="entry name" value="Znf_RING"/>
</dbReference>
<dbReference type="GeneID" id="106161073"/>
<dbReference type="InParanoid" id="A0A1S3I6A8"/>
<evidence type="ECO:0000259" key="8">
    <source>
        <dbReference type="PROSITE" id="PS50119"/>
    </source>
</evidence>
<evidence type="ECO:0000256" key="1">
    <source>
        <dbReference type="ARBA" id="ARBA00022723"/>
    </source>
</evidence>
<dbReference type="InterPro" id="IPR000315">
    <property type="entry name" value="Znf_B-box"/>
</dbReference>
<dbReference type="InterPro" id="IPR017907">
    <property type="entry name" value="Znf_RING_CS"/>
</dbReference>
<dbReference type="PROSITE" id="PS51125">
    <property type="entry name" value="NHL"/>
    <property type="match status" value="2"/>
</dbReference>
<dbReference type="SMART" id="SM00336">
    <property type="entry name" value="BBOX"/>
    <property type="match status" value="2"/>
</dbReference>
<dbReference type="Pfam" id="PF00097">
    <property type="entry name" value="zf-C3HC4"/>
    <property type="match status" value="1"/>
</dbReference>
<evidence type="ECO:0000313" key="9">
    <source>
        <dbReference type="Proteomes" id="UP000085678"/>
    </source>
</evidence>
<keyword evidence="3 5" id="KW-0863">Zinc-finger</keyword>
<dbReference type="InterPro" id="IPR001258">
    <property type="entry name" value="NHL_repeat"/>
</dbReference>
<dbReference type="PROSITE" id="PS50119">
    <property type="entry name" value="ZF_BBOX"/>
    <property type="match status" value="1"/>
</dbReference>
<dbReference type="SUPFAM" id="SSF101898">
    <property type="entry name" value="NHL repeat"/>
    <property type="match status" value="1"/>
</dbReference>
<dbReference type="InterPro" id="IPR047153">
    <property type="entry name" value="TRIM45/56/19-like"/>
</dbReference>
<dbReference type="PANTHER" id="PTHR25462:SF296">
    <property type="entry name" value="MEIOTIC P26, ISOFORM F"/>
    <property type="match status" value="1"/>
</dbReference>
<dbReference type="RefSeq" id="XP_013393381.1">
    <property type="nucleotide sequence ID" value="XM_013537927.2"/>
</dbReference>
<gene>
    <name evidence="10" type="primary">LOC106161073</name>
</gene>
<dbReference type="OrthoDB" id="111250at2759"/>
<dbReference type="Pfam" id="PF00643">
    <property type="entry name" value="zf-B_box"/>
    <property type="match status" value="1"/>
</dbReference>
<dbReference type="PANTHER" id="PTHR25462">
    <property type="entry name" value="BONUS, ISOFORM C-RELATED"/>
    <property type="match status" value="1"/>
</dbReference>
<evidence type="ECO:0000256" key="5">
    <source>
        <dbReference type="PROSITE-ProRule" id="PRU00024"/>
    </source>
</evidence>
<evidence type="ECO:0000256" key="4">
    <source>
        <dbReference type="ARBA" id="ARBA00022833"/>
    </source>
</evidence>
<evidence type="ECO:0000256" key="6">
    <source>
        <dbReference type="PROSITE-ProRule" id="PRU00504"/>
    </source>
</evidence>
<feature type="repeat" description="NHL" evidence="6">
    <location>
        <begin position="546"/>
        <end position="588"/>
    </location>
</feature>
<feature type="repeat" description="NHL" evidence="6">
    <location>
        <begin position="644"/>
        <end position="683"/>
    </location>
</feature>
<dbReference type="Gene3D" id="3.30.40.10">
    <property type="entry name" value="Zinc/RING finger domain, C3HC4 (zinc finger)"/>
    <property type="match status" value="1"/>
</dbReference>
<dbReference type="AlphaFoldDB" id="A0A1S3I6A8"/>
<keyword evidence="2" id="KW-0677">Repeat</keyword>
<dbReference type="SMART" id="SM00184">
    <property type="entry name" value="RING"/>
    <property type="match status" value="1"/>
</dbReference>
<evidence type="ECO:0000256" key="3">
    <source>
        <dbReference type="ARBA" id="ARBA00022771"/>
    </source>
</evidence>
<dbReference type="InterPro" id="IPR013083">
    <property type="entry name" value="Znf_RING/FYVE/PHD"/>
</dbReference>
<organism evidence="9 10">
    <name type="scientific">Lingula anatina</name>
    <name type="common">Brachiopod</name>
    <name type="synonym">Lingula unguis</name>
    <dbReference type="NCBI Taxonomy" id="7574"/>
    <lineage>
        <taxon>Eukaryota</taxon>
        <taxon>Metazoa</taxon>
        <taxon>Spiralia</taxon>
        <taxon>Lophotrochozoa</taxon>
        <taxon>Brachiopoda</taxon>
        <taxon>Linguliformea</taxon>
        <taxon>Lingulata</taxon>
        <taxon>Lingulida</taxon>
        <taxon>Linguloidea</taxon>
        <taxon>Lingulidae</taxon>
        <taxon>Lingula</taxon>
    </lineage>
</organism>
<dbReference type="SUPFAM" id="SSF57850">
    <property type="entry name" value="RING/U-box"/>
    <property type="match status" value="1"/>
</dbReference>
<keyword evidence="4" id="KW-0862">Zinc</keyword>
<protein>
    <submittedName>
        <fullName evidence="10">E3 ubiquitin-protein ligase TRIM71-like</fullName>
    </submittedName>
</protein>
<keyword evidence="9" id="KW-1185">Reference proteome</keyword>
<dbReference type="Gene3D" id="2.120.10.30">
    <property type="entry name" value="TolB, C-terminal domain"/>
    <property type="match status" value="2"/>
</dbReference>
<evidence type="ECO:0000313" key="10">
    <source>
        <dbReference type="RefSeq" id="XP_013393381.1"/>
    </source>
</evidence>
<dbReference type="PROSITE" id="PS00518">
    <property type="entry name" value="ZF_RING_1"/>
    <property type="match status" value="1"/>
</dbReference>
<reference evidence="10" key="1">
    <citation type="submission" date="2025-08" db="UniProtKB">
        <authorList>
            <consortium name="RefSeq"/>
        </authorList>
    </citation>
    <scope>IDENTIFICATION</scope>
    <source>
        <tissue evidence="10">Gonads</tissue>
    </source>
</reference>
<evidence type="ECO:0000259" key="7">
    <source>
        <dbReference type="PROSITE" id="PS50089"/>
    </source>
</evidence>
<accession>A0A1S3I6A8</accession>
<dbReference type="InterPro" id="IPR018957">
    <property type="entry name" value="Znf_C3HC4_RING-type"/>
</dbReference>